<feature type="domain" description="C2H2-type" evidence="9">
    <location>
        <begin position="35"/>
        <end position="64"/>
    </location>
</feature>
<dbReference type="AlphaFoldDB" id="A0A2J7QIE0"/>
<dbReference type="PANTHER" id="PTHR46179:SF13">
    <property type="entry name" value="C2H2-TYPE DOMAIN-CONTAINING PROTEIN"/>
    <property type="match status" value="1"/>
</dbReference>
<evidence type="ECO:0000313" key="10">
    <source>
        <dbReference type="EMBL" id="PNF28351.1"/>
    </source>
</evidence>
<proteinExistence type="predicted"/>
<dbReference type="SMART" id="SM00355">
    <property type="entry name" value="ZnF_C2H2"/>
    <property type="match status" value="2"/>
</dbReference>
<keyword evidence="7" id="KW-0539">Nucleus</keyword>
<keyword evidence="11" id="KW-1185">Reference proteome</keyword>
<keyword evidence="4" id="KW-0862">Zinc</keyword>
<keyword evidence="3 8" id="KW-0863">Zinc-finger</keyword>
<dbReference type="InterPro" id="IPR036236">
    <property type="entry name" value="Znf_C2H2_sf"/>
</dbReference>
<evidence type="ECO:0000256" key="3">
    <source>
        <dbReference type="ARBA" id="ARBA00022771"/>
    </source>
</evidence>
<evidence type="ECO:0000256" key="6">
    <source>
        <dbReference type="ARBA" id="ARBA00023163"/>
    </source>
</evidence>
<dbReference type="GO" id="GO:0008270">
    <property type="term" value="F:zinc ion binding"/>
    <property type="evidence" value="ECO:0007669"/>
    <property type="project" value="UniProtKB-KW"/>
</dbReference>
<keyword evidence="2" id="KW-0479">Metal-binding</keyword>
<comment type="subcellular location">
    <subcellularLocation>
        <location evidence="1">Nucleus</location>
    </subcellularLocation>
</comment>
<organism evidence="10 11">
    <name type="scientific">Cryptotermes secundus</name>
    <dbReference type="NCBI Taxonomy" id="105785"/>
    <lineage>
        <taxon>Eukaryota</taxon>
        <taxon>Metazoa</taxon>
        <taxon>Ecdysozoa</taxon>
        <taxon>Arthropoda</taxon>
        <taxon>Hexapoda</taxon>
        <taxon>Insecta</taxon>
        <taxon>Pterygota</taxon>
        <taxon>Neoptera</taxon>
        <taxon>Polyneoptera</taxon>
        <taxon>Dictyoptera</taxon>
        <taxon>Blattodea</taxon>
        <taxon>Blattoidea</taxon>
        <taxon>Termitoidae</taxon>
        <taxon>Kalotermitidae</taxon>
        <taxon>Cryptotermitinae</taxon>
        <taxon>Cryptotermes</taxon>
    </lineage>
</organism>
<dbReference type="GO" id="GO:0006357">
    <property type="term" value="P:regulation of transcription by RNA polymerase II"/>
    <property type="evidence" value="ECO:0007669"/>
    <property type="project" value="TreeGrafter"/>
</dbReference>
<gene>
    <name evidence="10" type="ORF">B7P43_G18119</name>
</gene>
<accession>A0A2J7QIE0</accession>
<dbReference type="PROSITE" id="PS50157">
    <property type="entry name" value="ZINC_FINGER_C2H2_2"/>
    <property type="match status" value="2"/>
</dbReference>
<evidence type="ECO:0000256" key="7">
    <source>
        <dbReference type="ARBA" id="ARBA00023242"/>
    </source>
</evidence>
<evidence type="ECO:0000256" key="2">
    <source>
        <dbReference type="ARBA" id="ARBA00022723"/>
    </source>
</evidence>
<comment type="caution">
    <text evidence="10">The sequence shown here is derived from an EMBL/GenBank/DDBJ whole genome shotgun (WGS) entry which is preliminary data.</text>
</comment>
<evidence type="ECO:0000256" key="1">
    <source>
        <dbReference type="ARBA" id="ARBA00004123"/>
    </source>
</evidence>
<evidence type="ECO:0000256" key="8">
    <source>
        <dbReference type="PROSITE-ProRule" id="PRU00042"/>
    </source>
</evidence>
<keyword evidence="5" id="KW-0805">Transcription regulation</keyword>
<dbReference type="InterPro" id="IPR051061">
    <property type="entry name" value="Zinc_finger_trans_reg"/>
</dbReference>
<dbReference type="InterPro" id="IPR013087">
    <property type="entry name" value="Znf_C2H2_type"/>
</dbReference>
<evidence type="ECO:0000256" key="4">
    <source>
        <dbReference type="ARBA" id="ARBA00022833"/>
    </source>
</evidence>
<sequence>MSLDFKCQDPGCRQVFKMPSQLRAHIRWHKRHEAHVCSWPGCKLRFTTNGILEKHMKTHNREKPFRLSCLAKLFLQTSHSNGFSPL</sequence>
<dbReference type="InParanoid" id="A0A2J7QIE0"/>
<evidence type="ECO:0000259" key="9">
    <source>
        <dbReference type="PROSITE" id="PS50157"/>
    </source>
</evidence>
<keyword evidence="6" id="KW-0804">Transcription</keyword>
<dbReference type="OrthoDB" id="5305647at2759"/>
<dbReference type="SUPFAM" id="SSF57667">
    <property type="entry name" value="beta-beta-alpha zinc fingers"/>
    <property type="match status" value="1"/>
</dbReference>
<evidence type="ECO:0000256" key="5">
    <source>
        <dbReference type="ARBA" id="ARBA00023015"/>
    </source>
</evidence>
<evidence type="ECO:0000313" key="11">
    <source>
        <dbReference type="Proteomes" id="UP000235965"/>
    </source>
</evidence>
<dbReference type="STRING" id="105785.A0A2J7QIE0"/>
<reference evidence="10 11" key="1">
    <citation type="submission" date="2017-12" db="EMBL/GenBank/DDBJ databases">
        <title>Hemimetabolous genomes reveal molecular basis of termite eusociality.</title>
        <authorList>
            <person name="Harrison M.C."/>
            <person name="Jongepier E."/>
            <person name="Robertson H.M."/>
            <person name="Arning N."/>
            <person name="Bitard-Feildel T."/>
            <person name="Chao H."/>
            <person name="Childers C.P."/>
            <person name="Dinh H."/>
            <person name="Doddapaneni H."/>
            <person name="Dugan S."/>
            <person name="Gowin J."/>
            <person name="Greiner C."/>
            <person name="Han Y."/>
            <person name="Hu H."/>
            <person name="Hughes D.S.T."/>
            <person name="Huylmans A.-K."/>
            <person name="Kemena C."/>
            <person name="Kremer L.P.M."/>
            <person name="Lee S.L."/>
            <person name="Lopez-Ezquerra A."/>
            <person name="Mallet L."/>
            <person name="Monroy-Kuhn J.M."/>
            <person name="Moser A."/>
            <person name="Murali S.C."/>
            <person name="Muzny D.M."/>
            <person name="Otani S."/>
            <person name="Piulachs M.-D."/>
            <person name="Poelchau M."/>
            <person name="Qu J."/>
            <person name="Schaub F."/>
            <person name="Wada-Katsumata A."/>
            <person name="Worley K.C."/>
            <person name="Xie Q."/>
            <person name="Ylla G."/>
            <person name="Poulsen M."/>
            <person name="Gibbs R.A."/>
            <person name="Schal C."/>
            <person name="Richards S."/>
            <person name="Belles X."/>
            <person name="Korb J."/>
            <person name="Bornberg-Bauer E."/>
        </authorList>
    </citation>
    <scope>NUCLEOTIDE SEQUENCE [LARGE SCALE GENOMIC DNA]</scope>
    <source>
        <tissue evidence="10">Whole body</tissue>
    </source>
</reference>
<dbReference type="PROSITE" id="PS00028">
    <property type="entry name" value="ZINC_FINGER_C2H2_1"/>
    <property type="match status" value="2"/>
</dbReference>
<name>A0A2J7QIE0_9NEOP</name>
<dbReference type="PANTHER" id="PTHR46179">
    <property type="entry name" value="ZINC FINGER PROTEIN"/>
    <property type="match status" value="1"/>
</dbReference>
<dbReference type="EMBL" id="NEVH01013658">
    <property type="protein sequence ID" value="PNF28351.1"/>
    <property type="molecule type" value="Genomic_DNA"/>
</dbReference>
<dbReference type="Pfam" id="PF00096">
    <property type="entry name" value="zf-C2H2"/>
    <property type="match status" value="2"/>
</dbReference>
<feature type="domain" description="C2H2-type" evidence="9">
    <location>
        <begin position="5"/>
        <end position="34"/>
    </location>
</feature>
<dbReference type="GO" id="GO:0005634">
    <property type="term" value="C:nucleus"/>
    <property type="evidence" value="ECO:0007669"/>
    <property type="project" value="UniProtKB-SubCell"/>
</dbReference>
<dbReference type="Proteomes" id="UP000235965">
    <property type="component" value="Unassembled WGS sequence"/>
</dbReference>
<dbReference type="Gene3D" id="3.30.160.60">
    <property type="entry name" value="Classic Zinc Finger"/>
    <property type="match status" value="2"/>
</dbReference>
<protein>
    <recommendedName>
        <fullName evidence="9">C2H2-type domain-containing protein</fullName>
    </recommendedName>
</protein>